<dbReference type="Pfam" id="PF14398">
    <property type="entry name" value="ATPgrasp_YheCD"/>
    <property type="match status" value="1"/>
</dbReference>
<dbReference type="EMBL" id="BART01011013">
    <property type="protein sequence ID" value="GAG79673.1"/>
    <property type="molecule type" value="Genomic_DNA"/>
</dbReference>
<gene>
    <name evidence="1" type="ORF">S01H4_23665</name>
</gene>
<feature type="non-terminal residue" evidence="1">
    <location>
        <position position="1"/>
    </location>
</feature>
<protein>
    <recommendedName>
        <fullName evidence="2">ATP-grasp domain-containing protein</fullName>
    </recommendedName>
</protein>
<accession>X1B673</accession>
<comment type="caution">
    <text evidence="1">The sequence shown here is derived from an EMBL/GenBank/DDBJ whole genome shotgun (WGS) entry which is preliminary data.</text>
</comment>
<organism evidence="1">
    <name type="scientific">marine sediment metagenome</name>
    <dbReference type="NCBI Taxonomy" id="412755"/>
    <lineage>
        <taxon>unclassified sequences</taxon>
        <taxon>metagenomes</taxon>
        <taxon>ecological metagenomes</taxon>
    </lineage>
</organism>
<evidence type="ECO:0000313" key="1">
    <source>
        <dbReference type="EMBL" id="GAG79673.1"/>
    </source>
</evidence>
<dbReference type="AlphaFoldDB" id="X1B673"/>
<sequence>LVLGDESDWDSYQKFCRQLQKRRSGKLNWVTATYGLLEKNRLPLIKSSTIVIYLFFPFAYWDKHIENEGYNGTYGNVEFYDKFRVFWSDIYRTLEKVYQGKKIYFINHPLKVAIDRDKEITKTILSENGVNVPIPYYTREYTDILRLINRESKKLFLKVRYGSMGKGITYLEKRNWKTNFRFEDGKIISPHSDHGWTFIDITDNVEFLKEILTKDIVIEEAIDSYKLDDFIFDLRLYVFYDEVLYIYPRTNEKGAVTANISHH</sequence>
<dbReference type="SUPFAM" id="SSF56059">
    <property type="entry name" value="Glutathione synthetase ATP-binding domain-like"/>
    <property type="match status" value="1"/>
</dbReference>
<name>X1B673_9ZZZZ</name>
<dbReference type="InterPro" id="IPR026838">
    <property type="entry name" value="YheC/D"/>
</dbReference>
<proteinExistence type="predicted"/>
<evidence type="ECO:0008006" key="2">
    <source>
        <dbReference type="Google" id="ProtNLM"/>
    </source>
</evidence>
<reference evidence="1" key="1">
    <citation type="journal article" date="2014" name="Front. Microbiol.">
        <title>High frequency of phylogenetically diverse reductive dehalogenase-homologous genes in deep subseafloor sedimentary metagenomes.</title>
        <authorList>
            <person name="Kawai M."/>
            <person name="Futagami T."/>
            <person name="Toyoda A."/>
            <person name="Takaki Y."/>
            <person name="Nishi S."/>
            <person name="Hori S."/>
            <person name="Arai W."/>
            <person name="Tsubouchi T."/>
            <person name="Morono Y."/>
            <person name="Uchiyama I."/>
            <person name="Ito T."/>
            <person name="Fujiyama A."/>
            <person name="Inagaki F."/>
            <person name="Takami H."/>
        </authorList>
    </citation>
    <scope>NUCLEOTIDE SEQUENCE</scope>
    <source>
        <strain evidence="1">Expedition CK06-06</strain>
    </source>
</reference>